<gene>
    <name evidence="3" type="ORF">LTRI10_LOCUS43801</name>
</gene>
<dbReference type="AlphaFoldDB" id="A0AAV2G1Y8"/>
<evidence type="ECO:0000256" key="2">
    <source>
        <dbReference type="SAM" id="SignalP"/>
    </source>
</evidence>
<dbReference type="Proteomes" id="UP001497516">
    <property type="component" value="Chromosome 7"/>
</dbReference>
<keyword evidence="4" id="KW-1185">Reference proteome</keyword>
<feature type="compositionally biased region" description="Gly residues" evidence="1">
    <location>
        <begin position="66"/>
        <end position="93"/>
    </location>
</feature>
<evidence type="ECO:0000256" key="1">
    <source>
        <dbReference type="SAM" id="MobiDB-lite"/>
    </source>
</evidence>
<sequence length="140" mass="14109">MIGFSLETRFVLLLFLFLTPQCLHHSDGVSPVLAAPSIPQNDLNPEGKLPVSTMIKTGTVSSVNRRGGGGHGSGGRGGRGRGGGGEGRGRGGPGSMIPLYAGGAAGAGAHGHHNGAALNPIHNLGLALLLALPLLFKFFA</sequence>
<accession>A0AAV2G1Y8</accession>
<keyword evidence="2" id="KW-0732">Signal</keyword>
<reference evidence="3 4" key="1">
    <citation type="submission" date="2024-04" db="EMBL/GenBank/DDBJ databases">
        <authorList>
            <person name="Fracassetti M."/>
        </authorList>
    </citation>
    <scope>NUCLEOTIDE SEQUENCE [LARGE SCALE GENOMIC DNA]</scope>
</reference>
<feature type="region of interest" description="Disordered" evidence="1">
    <location>
        <begin position="60"/>
        <end position="93"/>
    </location>
</feature>
<evidence type="ECO:0000313" key="3">
    <source>
        <dbReference type="EMBL" id="CAL1403903.1"/>
    </source>
</evidence>
<dbReference type="EMBL" id="OZ034820">
    <property type="protein sequence ID" value="CAL1403903.1"/>
    <property type="molecule type" value="Genomic_DNA"/>
</dbReference>
<proteinExistence type="predicted"/>
<evidence type="ECO:0000313" key="4">
    <source>
        <dbReference type="Proteomes" id="UP001497516"/>
    </source>
</evidence>
<dbReference type="PANTHER" id="PTHR36245">
    <property type="entry name" value="GLYCINE-RICH PROTEIN DOT1-LIKE"/>
    <property type="match status" value="1"/>
</dbReference>
<protein>
    <submittedName>
        <fullName evidence="3">Uncharacterized protein</fullName>
    </submittedName>
</protein>
<name>A0AAV2G1Y8_9ROSI</name>
<organism evidence="3 4">
    <name type="scientific">Linum trigynum</name>
    <dbReference type="NCBI Taxonomy" id="586398"/>
    <lineage>
        <taxon>Eukaryota</taxon>
        <taxon>Viridiplantae</taxon>
        <taxon>Streptophyta</taxon>
        <taxon>Embryophyta</taxon>
        <taxon>Tracheophyta</taxon>
        <taxon>Spermatophyta</taxon>
        <taxon>Magnoliopsida</taxon>
        <taxon>eudicotyledons</taxon>
        <taxon>Gunneridae</taxon>
        <taxon>Pentapetalae</taxon>
        <taxon>rosids</taxon>
        <taxon>fabids</taxon>
        <taxon>Malpighiales</taxon>
        <taxon>Linaceae</taxon>
        <taxon>Linum</taxon>
    </lineage>
</organism>
<dbReference type="PANTHER" id="PTHR36245:SF5">
    <property type="entry name" value="GLYCINE-RICH PROTEIN DOT1-LIKE"/>
    <property type="match status" value="1"/>
</dbReference>
<feature type="signal peptide" evidence="2">
    <location>
        <begin position="1"/>
        <end position="28"/>
    </location>
</feature>
<feature type="chain" id="PRO_5043819401" evidence="2">
    <location>
        <begin position="29"/>
        <end position="140"/>
    </location>
</feature>